<evidence type="ECO:0000256" key="2">
    <source>
        <dbReference type="ARBA" id="ARBA00022692"/>
    </source>
</evidence>
<evidence type="ECO:0000256" key="4">
    <source>
        <dbReference type="ARBA" id="ARBA00023136"/>
    </source>
</evidence>
<dbReference type="PROSITE" id="PS50850">
    <property type="entry name" value="MFS"/>
    <property type="match status" value="1"/>
</dbReference>
<feature type="transmembrane region" description="Helical" evidence="6">
    <location>
        <begin position="406"/>
        <end position="429"/>
    </location>
</feature>
<dbReference type="Pfam" id="PF00083">
    <property type="entry name" value="Sugar_tr"/>
    <property type="match status" value="1"/>
</dbReference>
<dbReference type="Gene3D" id="1.20.1250.20">
    <property type="entry name" value="MFS general substrate transporter like domains"/>
    <property type="match status" value="1"/>
</dbReference>
<reference evidence="9" key="1">
    <citation type="submission" date="2017-11" db="EMBL/GenBank/DDBJ databases">
        <title>Otitis media/interna in a cat caused by the recently described species Corynebacterium provencense.</title>
        <authorList>
            <person name="Kittl S."/>
            <person name="Brodard I."/>
            <person name="Rychener L."/>
            <person name="Jores J."/>
            <person name="Roosje P."/>
            <person name="Gobeli Brawand S."/>
        </authorList>
    </citation>
    <scope>NUCLEOTIDE SEQUENCE [LARGE SCALE GENOMIC DNA]</scope>
    <source>
        <strain evidence="9">17KM38</strain>
    </source>
</reference>
<dbReference type="EMBL" id="CP024988">
    <property type="protein sequence ID" value="AWT26743.1"/>
    <property type="molecule type" value="Genomic_DNA"/>
</dbReference>
<dbReference type="PANTHER" id="PTHR23508:SF10">
    <property type="entry name" value="CARBOXYLIC ACID TRANSPORTER PROTEIN HOMOLOG"/>
    <property type="match status" value="1"/>
</dbReference>
<evidence type="ECO:0000313" key="8">
    <source>
        <dbReference type="EMBL" id="AWT26743.1"/>
    </source>
</evidence>
<keyword evidence="4 6" id="KW-0472">Membrane</keyword>
<dbReference type="InterPro" id="IPR020846">
    <property type="entry name" value="MFS_dom"/>
</dbReference>
<protein>
    <submittedName>
        <fullName evidence="8">Niacin/nicotinamide transporter NaiP</fullName>
    </submittedName>
</protein>
<feature type="transmembrane region" description="Helical" evidence="6">
    <location>
        <begin position="54"/>
        <end position="76"/>
    </location>
</feature>
<feature type="transmembrane region" description="Helical" evidence="6">
    <location>
        <begin position="343"/>
        <end position="363"/>
    </location>
</feature>
<name>A0A2Z3YZJ5_9CORY</name>
<feature type="domain" description="Major facilitator superfamily (MFS) profile" evidence="7">
    <location>
        <begin position="16"/>
        <end position="433"/>
    </location>
</feature>
<dbReference type="GO" id="GO:0005886">
    <property type="term" value="C:plasma membrane"/>
    <property type="evidence" value="ECO:0007669"/>
    <property type="project" value="UniProtKB-SubCell"/>
</dbReference>
<keyword evidence="9" id="KW-1185">Reference proteome</keyword>
<feature type="transmembrane region" description="Helical" evidence="6">
    <location>
        <begin position="318"/>
        <end position="337"/>
    </location>
</feature>
<keyword evidence="2 6" id="KW-0812">Transmembrane</keyword>
<dbReference type="KEGG" id="cpre:Csp1_19750"/>
<comment type="subcellular location">
    <subcellularLocation>
        <location evidence="1">Cell membrane</location>
        <topology evidence="1">Multi-pass membrane protein</topology>
    </subcellularLocation>
</comment>
<organism evidence="8 9">
    <name type="scientific">Corynebacterium provencense</name>
    <dbReference type="NCBI Taxonomy" id="1737425"/>
    <lineage>
        <taxon>Bacteria</taxon>
        <taxon>Bacillati</taxon>
        <taxon>Actinomycetota</taxon>
        <taxon>Actinomycetes</taxon>
        <taxon>Mycobacteriales</taxon>
        <taxon>Corynebacteriaceae</taxon>
        <taxon>Corynebacterium</taxon>
    </lineage>
</organism>
<feature type="transmembrane region" description="Helical" evidence="6">
    <location>
        <begin position="177"/>
        <end position="193"/>
    </location>
</feature>
<dbReference type="Proteomes" id="UP000247696">
    <property type="component" value="Chromosome"/>
</dbReference>
<feature type="transmembrane region" description="Helical" evidence="6">
    <location>
        <begin position="248"/>
        <end position="265"/>
    </location>
</feature>
<feature type="region of interest" description="Disordered" evidence="5">
    <location>
        <begin position="434"/>
        <end position="454"/>
    </location>
</feature>
<evidence type="ECO:0000259" key="7">
    <source>
        <dbReference type="PROSITE" id="PS50850"/>
    </source>
</evidence>
<dbReference type="InterPro" id="IPR011701">
    <property type="entry name" value="MFS"/>
</dbReference>
<proteinExistence type="predicted"/>
<dbReference type="PROSITE" id="PS00216">
    <property type="entry name" value="SUGAR_TRANSPORT_1"/>
    <property type="match status" value="1"/>
</dbReference>
<dbReference type="SUPFAM" id="SSF103473">
    <property type="entry name" value="MFS general substrate transporter"/>
    <property type="match status" value="1"/>
</dbReference>
<dbReference type="Pfam" id="PF07690">
    <property type="entry name" value="MFS_1"/>
    <property type="match status" value="1"/>
</dbReference>
<evidence type="ECO:0000256" key="5">
    <source>
        <dbReference type="SAM" id="MobiDB-lite"/>
    </source>
</evidence>
<dbReference type="InterPro" id="IPR005829">
    <property type="entry name" value="Sugar_transporter_CS"/>
</dbReference>
<evidence type="ECO:0000313" key="9">
    <source>
        <dbReference type="Proteomes" id="UP000247696"/>
    </source>
</evidence>
<dbReference type="RefSeq" id="WP_110481685.1">
    <property type="nucleotide sequence ID" value="NZ_CP024988.1"/>
</dbReference>
<evidence type="ECO:0000256" key="6">
    <source>
        <dbReference type="SAM" id="Phobius"/>
    </source>
</evidence>
<accession>A0A2Z3YZJ5</accession>
<evidence type="ECO:0000256" key="3">
    <source>
        <dbReference type="ARBA" id="ARBA00022989"/>
    </source>
</evidence>
<feature type="transmembrane region" description="Helical" evidence="6">
    <location>
        <begin position="88"/>
        <end position="111"/>
    </location>
</feature>
<dbReference type="PROSITE" id="PS00217">
    <property type="entry name" value="SUGAR_TRANSPORT_2"/>
    <property type="match status" value="1"/>
</dbReference>
<dbReference type="InterPro" id="IPR036259">
    <property type="entry name" value="MFS_trans_sf"/>
</dbReference>
<keyword evidence="3 6" id="KW-1133">Transmembrane helix</keyword>
<dbReference type="InterPro" id="IPR005828">
    <property type="entry name" value="MFS_sugar_transport-like"/>
</dbReference>
<feature type="transmembrane region" description="Helical" evidence="6">
    <location>
        <begin position="21"/>
        <end position="42"/>
    </location>
</feature>
<evidence type="ECO:0000256" key="1">
    <source>
        <dbReference type="ARBA" id="ARBA00004651"/>
    </source>
</evidence>
<dbReference type="AlphaFoldDB" id="A0A2Z3YZJ5"/>
<dbReference type="PANTHER" id="PTHR23508">
    <property type="entry name" value="CARBOXYLIC ACID TRANSPORTER PROTEIN HOMOLOG"/>
    <property type="match status" value="1"/>
</dbReference>
<dbReference type="OrthoDB" id="9787026at2"/>
<gene>
    <name evidence="8" type="primary">naiP_1</name>
    <name evidence="8" type="ORF">Csp1_19750</name>
</gene>
<dbReference type="GO" id="GO:0046943">
    <property type="term" value="F:carboxylic acid transmembrane transporter activity"/>
    <property type="evidence" value="ECO:0007669"/>
    <property type="project" value="TreeGrafter"/>
</dbReference>
<feature type="transmembrane region" description="Helical" evidence="6">
    <location>
        <begin position="375"/>
        <end position="400"/>
    </location>
</feature>
<sequence>MTHSTTQSTPRGQRHAFVAAYLGWMFDGYETFATVLIATSIVNDLVGPGSAARSPYYVSGILAVTLFSWCIGGLVSGIIADRYGRRRVLMVSILWYAIFAGLTAIAPSFLLLLVLRFLTGLGMGAEWGGGSSLVSETAPARHRGFRIALLQSGFGVGFLLATGAWQLINNGHPGDWRWMYALGVIPALLILYIRKAASDSPLWTDADRQRRDISAAEQQGSRLDDETRNLLRPTLHQLLASAVYRRRLILLTIGSLSSLVGWWAVSTWIPAHATKLLAGTGPGVASSVSLIVLSYNVAGIVGYLVNGYLADVVGRKPVILFFFVASVVATPCLFLIPQSFPGLVFWAAFNGFFTLGQWTWLALYPGELFPTNVRATAMTVVFNFARLPAAIGTLISASLIHALGSISTAAIVIGCSVYGIGALVTWFMGPETRGTELPRPKSPSAPITKEVLAQ</sequence>
<feature type="transmembrane region" description="Helical" evidence="6">
    <location>
        <begin position="285"/>
        <end position="306"/>
    </location>
</feature>